<evidence type="ECO:0000256" key="2">
    <source>
        <dbReference type="ARBA" id="ARBA00022737"/>
    </source>
</evidence>
<evidence type="ECO:0000256" key="3">
    <source>
        <dbReference type="ARBA" id="ARBA00023203"/>
    </source>
</evidence>
<dbReference type="OrthoDB" id="10027872at2759"/>
<dbReference type="Gene3D" id="2.120.10.80">
    <property type="entry name" value="Kelch-type beta propeller"/>
    <property type="match status" value="1"/>
</dbReference>
<dbReference type="InterPro" id="IPR015915">
    <property type="entry name" value="Kelch-typ_b-propeller"/>
</dbReference>
<dbReference type="SUPFAM" id="SSF54695">
    <property type="entry name" value="POZ domain"/>
    <property type="match status" value="1"/>
</dbReference>
<dbReference type="InterPro" id="IPR011333">
    <property type="entry name" value="SKP1/BTB/POZ_sf"/>
</dbReference>
<protein>
    <recommendedName>
        <fullName evidence="4">BTB domain-containing protein</fullName>
    </recommendedName>
</protein>
<feature type="domain" description="BTB" evidence="4">
    <location>
        <begin position="6"/>
        <end position="73"/>
    </location>
</feature>
<reference evidence="5" key="1">
    <citation type="submission" date="2020-08" db="EMBL/GenBank/DDBJ databases">
        <title>Genome sequencing and assembly of the red palm weevil Rhynchophorus ferrugineus.</title>
        <authorList>
            <person name="Dias G.B."/>
            <person name="Bergman C.M."/>
            <person name="Manee M."/>
        </authorList>
    </citation>
    <scope>NUCLEOTIDE SEQUENCE</scope>
    <source>
        <strain evidence="5">AA-2017</strain>
        <tissue evidence="5">Whole larva</tissue>
    </source>
</reference>
<gene>
    <name evidence="5" type="ORF">GWI33_018015</name>
</gene>
<dbReference type="SMART" id="SM00225">
    <property type="entry name" value="BTB"/>
    <property type="match status" value="1"/>
</dbReference>
<dbReference type="EMBL" id="JAACXV010014293">
    <property type="protein sequence ID" value="KAF7268913.1"/>
    <property type="molecule type" value="Genomic_DNA"/>
</dbReference>
<organism evidence="5 6">
    <name type="scientific">Rhynchophorus ferrugineus</name>
    <name type="common">Red palm weevil</name>
    <name type="synonym">Curculio ferrugineus</name>
    <dbReference type="NCBI Taxonomy" id="354439"/>
    <lineage>
        <taxon>Eukaryota</taxon>
        <taxon>Metazoa</taxon>
        <taxon>Ecdysozoa</taxon>
        <taxon>Arthropoda</taxon>
        <taxon>Hexapoda</taxon>
        <taxon>Insecta</taxon>
        <taxon>Pterygota</taxon>
        <taxon>Neoptera</taxon>
        <taxon>Endopterygota</taxon>
        <taxon>Coleoptera</taxon>
        <taxon>Polyphaga</taxon>
        <taxon>Cucujiformia</taxon>
        <taxon>Curculionidae</taxon>
        <taxon>Dryophthorinae</taxon>
        <taxon>Rhynchophorus</taxon>
    </lineage>
</organism>
<evidence type="ECO:0000313" key="5">
    <source>
        <dbReference type="EMBL" id="KAF7268913.1"/>
    </source>
</evidence>
<keyword evidence="3" id="KW-0009">Actin-binding</keyword>
<dbReference type="SMART" id="SM00612">
    <property type="entry name" value="Kelch"/>
    <property type="match status" value="1"/>
</dbReference>
<dbReference type="SUPFAM" id="SSF117281">
    <property type="entry name" value="Kelch motif"/>
    <property type="match status" value="1"/>
</dbReference>
<dbReference type="Proteomes" id="UP000625711">
    <property type="component" value="Unassembled WGS sequence"/>
</dbReference>
<name>A0A834HXF2_RHYFE</name>
<dbReference type="InterPro" id="IPR000210">
    <property type="entry name" value="BTB/POZ_dom"/>
</dbReference>
<dbReference type="AlphaFoldDB" id="A0A834HXF2"/>
<evidence type="ECO:0000259" key="4">
    <source>
        <dbReference type="PROSITE" id="PS50097"/>
    </source>
</evidence>
<evidence type="ECO:0000313" key="6">
    <source>
        <dbReference type="Proteomes" id="UP000625711"/>
    </source>
</evidence>
<dbReference type="InterPro" id="IPR006652">
    <property type="entry name" value="Kelch_1"/>
</dbReference>
<keyword evidence="1" id="KW-0880">Kelch repeat</keyword>
<dbReference type="GO" id="GO:0003779">
    <property type="term" value="F:actin binding"/>
    <property type="evidence" value="ECO:0007669"/>
    <property type="project" value="UniProtKB-KW"/>
</dbReference>
<dbReference type="Gene3D" id="3.30.710.10">
    <property type="entry name" value="Potassium Channel Kv1.1, Chain A"/>
    <property type="match status" value="1"/>
</dbReference>
<proteinExistence type="predicted"/>
<keyword evidence="6" id="KW-1185">Reference proteome</keyword>
<dbReference type="Pfam" id="PF00651">
    <property type="entry name" value="BTB"/>
    <property type="match status" value="1"/>
</dbReference>
<dbReference type="PROSITE" id="PS50097">
    <property type="entry name" value="BTB"/>
    <property type="match status" value="1"/>
</dbReference>
<evidence type="ECO:0000256" key="1">
    <source>
        <dbReference type="ARBA" id="ARBA00022441"/>
    </source>
</evidence>
<dbReference type="Pfam" id="PF01344">
    <property type="entry name" value="Kelch_1"/>
    <property type="match status" value="1"/>
</dbReference>
<keyword evidence="2" id="KW-0677">Repeat</keyword>
<comment type="caution">
    <text evidence="5">The sequence shown here is derived from an EMBL/GenBank/DDBJ whole genome shotgun (WGS) entry which is preliminary data.</text>
</comment>
<accession>A0A834HXF2</accession>
<dbReference type="PANTHER" id="PTHR24412">
    <property type="entry name" value="KELCH PROTEIN"/>
    <property type="match status" value="1"/>
</dbReference>
<dbReference type="PANTHER" id="PTHR24412:SF419">
    <property type="entry name" value="KELCH-LIKE PROTEIN 20"/>
    <property type="match status" value="1"/>
</dbReference>
<sequence>MENEKENIVLEIEGHPIECDKSLLINNSDYFSAMFTGSFRESVQKNIKIEGVDLKSFNIILLLLWDETYIIDMNDIHLVLQAACMLQFNAIRIICEKRILEMMTPSVSLRIWKTTELLDISPLCLKAKYMALEEFPQIWETDSILELSLDEISMSWFYVNKGQYQDMGPTKILLKLLSCVNMKKCTRHDINEMMVFYDIRDNQDILEILDIVMRLNSSESLPCHVSENSLLLARQLRKSISRKKPIVPCLLLESNGSKGVRRGTEKAIVILDNFGRTRRLFNIFSTVRETPYYSDMAVLLYDSIVNKFQELFVINEDKIKDLAGFKLLPYKHSVLLFGGEYLIGAGNWNLNLWAFNTFTERWTRVSVVPHPRRHFEAIVLDDCLYIMGGTGRFRVSQDNILWYDFKTDEWSSLASLPTQSRHFKCCTFRGRLYLIYVVEGKVYVFNKEHLSWGKINMAVSKDILDNIGTYAVFTDSKYFYIKGKILLKLKLVDNNLIVESITNTRIKEYDEIDSVQCNNLVFTLYKSTNERCDLVYIFERLNLETFKRNEIFRKTENISEALNIDGRLFYPSVCTKLFTCPYYATENEFVSKLL</sequence>